<reference evidence="16" key="1">
    <citation type="submission" date="2016-10" db="EMBL/GenBank/DDBJ databases">
        <authorList>
            <person name="Varghese N."/>
            <person name="Submissions S."/>
        </authorList>
    </citation>
    <scope>NUCLEOTIDE SEQUENCE [LARGE SCALE GENOMIC DNA]</scope>
    <source>
        <strain evidence="16">GAS369</strain>
    </source>
</reference>
<dbReference type="PANTHER" id="PTHR13285">
    <property type="entry name" value="ACYLTRANSFERASE"/>
    <property type="match status" value="1"/>
</dbReference>
<evidence type="ECO:0000256" key="13">
    <source>
        <dbReference type="PIRNR" id="PIRNR016636"/>
    </source>
</evidence>
<evidence type="ECO:0000256" key="14">
    <source>
        <dbReference type="SAM" id="Phobius"/>
    </source>
</evidence>
<evidence type="ECO:0000256" key="11">
    <source>
        <dbReference type="ARBA" id="ARBA00023315"/>
    </source>
</evidence>
<gene>
    <name evidence="15" type="ORF">SAMN05444158_0457</name>
</gene>
<feature type="transmembrane region" description="Helical" evidence="14">
    <location>
        <begin position="79"/>
        <end position="99"/>
    </location>
</feature>
<sequence length="498" mass="55568">MLFNSVSFIFVFLPATLLIFFLFGTVSRTLALFFLAVASLVFYAQTNSHYLLILVPSIIVNYLIGSALSRAWIGDRRRFAVVTFGIAANLACLFIFKYLDLFIYTIDSLHVVNIDPLKIELPLGISFFTFTQVAFLVDAYQRKVSETRFLNYALFVSYFPHLVAGPILHHAEMMPQFSAQSTFRPRIENFAIGLSVFFIGLFKKVMIADSLAPHVHRIFDASGQGASFSTLEAWSGALFYALQIYFDFSGYSDMAIGLSLLFGVRLPLNFNSPYKAVNITDFWRRWHMTLSRFLRDYLYIPLGGNRVGETRRLANVMIVMLLGGLWHGASWTFMVWGGLHGIYLMANRAWHLLIGENPTKSRLSILTGRLTTFLLVTVAWVFFRSPTFGTALSIAQSMLGLNTTFSPADPVGSYLPSGDVTAIAAAALAIAWFLPNTQEIMSLYKPALGTPSAICAAPWAVLWRPTVASAIVVGTMAVASLATIIFEKRVGDFIYFQF</sequence>
<evidence type="ECO:0000256" key="6">
    <source>
        <dbReference type="ARBA" id="ARBA00022679"/>
    </source>
</evidence>
<dbReference type="RefSeq" id="WP_146686165.1">
    <property type="nucleotide sequence ID" value="NZ_LT629750.1"/>
</dbReference>
<evidence type="ECO:0000313" key="15">
    <source>
        <dbReference type="EMBL" id="SDR93217.1"/>
    </source>
</evidence>
<comment type="subcellular location">
    <subcellularLocation>
        <location evidence="1">Cell membrane</location>
        <topology evidence="1">Multi-pass membrane protein</topology>
    </subcellularLocation>
</comment>
<dbReference type="Pfam" id="PF03062">
    <property type="entry name" value="MBOAT"/>
    <property type="match status" value="1"/>
</dbReference>
<comment type="similarity">
    <text evidence="3 13">Belongs to the membrane-bound acyltransferase family.</text>
</comment>
<dbReference type="PANTHER" id="PTHR13285:SF23">
    <property type="entry name" value="TEICHOIC ACID D-ALANYLTRANSFERASE"/>
    <property type="match status" value="1"/>
</dbReference>
<dbReference type="InterPro" id="IPR051085">
    <property type="entry name" value="MB_O-acyltransferase"/>
</dbReference>
<dbReference type="PIRSF" id="PIRSF016636">
    <property type="entry name" value="AlgI_DltB"/>
    <property type="match status" value="1"/>
</dbReference>
<feature type="transmembrane region" description="Helical" evidence="14">
    <location>
        <begin position="6"/>
        <end position="23"/>
    </location>
</feature>
<dbReference type="Proteomes" id="UP000243904">
    <property type="component" value="Chromosome I"/>
</dbReference>
<feature type="transmembrane region" description="Helical" evidence="14">
    <location>
        <begin position="149"/>
        <end position="169"/>
    </location>
</feature>
<dbReference type="GO" id="GO:0005886">
    <property type="term" value="C:plasma membrane"/>
    <property type="evidence" value="ECO:0007669"/>
    <property type="project" value="UniProtKB-SubCell"/>
</dbReference>
<evidence type="ECO:0000256" key="8">
    <source>
        <dbReference type="ARBA" id="ARBA00022841"/>
    </source>
</evidence>
<feature type="transmembrane region" description="Helical" evidence="14">
    <location>
        <begin position="119"/>
        <end position="137"/>
    </location>
</feature>
<dbReference type="GO" id="GO:0042121">
    <property type="term" value="P:alginic acid biosynthetic process"/>
    <property type="evidence" value="ECO:0007669"/>
    <property type="project" value="UniProtKB-KW"/>
</dbReference>
<feature type="transmembrane region" description="Helical" evidence="14">
    <location>
        <begin position="366"/>
        <end position="383"/>
    </location>
</feature>
<keyword evidence="9 14" id="KW-1133">Transmembrane helix</keyword>
<evidence type="ECO:0000256" key="7">
    <source>
        <dbReference type="ARBA" id="ARBA00022692"/>
    </source>
</evidence>
<evidence type="ECO:0000256" key="4">
    <source>
        <dbReference type="ARBA" id="ARBA00016084"/>
    </source>
</evidence>
<keyword evidence="6 13" id="KW-0808">Transferase</keyword>
<dbReference type="GO" id="GO:0016746">
    <property type="term" value="F:acyltransferase activity"/>
    <property type="evidence" value="ECO:0007669"/>
    <property type="project" value="UniProtKB-KW"/>
</dbReference>
<comment type="pathway">
    <text evidence="2">Glycan biosynthesis; alginate biosynthesis.</text>
</comment>
<evidence type="ECO:0000313" key="16">
    <source>
        <dbReference type="Proteomes" id="UP000243904"/>
    </source>
</evidence>
<evidence type="ECO:0000256" key="1">
    <source>
        <dbReference type="ARBA" id="ARBA00004651"/>
    </source>
</evidence>
<keyword evidence="16" id="KW-1185">Reference proteome</keyword>
<proteinExistence type="inferred from homology"/>
<dbReference type="InterPro" id="IPR024194">
    <property type="entry name" value="Ac/AlaTfrase_AlgI/DltB"/>
</dbReference>
<feature type="transmembrane region" description="Helical" evidence="14">
    <location>
        <begin position="414"/>
        <end position="434"/>
    </location>
</feature>
<evidence type="ECO:0000256" key="10">
    <source>
        <dbReference type="ARBA" id="ARBA00023136"/>
    </source>
</evidence>
<name>A0A1H1N2S8_9BRAD</name>
<feature type="transmembrane region" description="Helical" evidence="14">
    <location>
        <begin position="467"/>
        <end position="486"/>
    </location>
</feature>
<evidence type="ECO:0000256" key="2">
    <source>
        <dbReference type="ARBA" id="ARBA00005182"/>
    </source>
</evidence>
<evidence type="ECO:0000256" key="12">
    <source>
        <dbReference type="ARBA" id="ARBA00031030"/>
    </source>
</evidence>
<evidence type="ECO:0000256" key="3">
    <source>
        <dbReference type="ARBA" id="ARBA00010323"/>
    </source>
</evidence>
<keyword evidence="8" id="KW-0016">Alginate biosynthesis</keyword>
<organism evidence="15 16">
    <name type="scientific">Bradyrhizobium canariense</name>
    <dbReference type="NCBI Taxonomy" id="255045"/>
    <lineage>
        <taxon>Bacteria</taxon>
        <taxon>Pseudomonadati</taxon>
        <taxon>Pseudomonadota</taxon>
        <taxon>Alphaproteobacteria</taxon>
        <taxon>Hyphomicrobiales</taxon>
        <taxon>Nitrobacteraceae</taxon>
        <taxon>Bradyrhizobium</taxon>
    </lineage>
</organism>
<feature type="transmembrane region" description="Helical" evidence="14">
    <location>
        <begin position="52"/>
        <end position="72"/>
    </location>
</feature>
<keyword evidence="5 13" id="KW-1003">Cell membrane</keyword>
<keyword evidence="10 13" id="KW-0472">Membrane</keyword>
<protein>
    <recommendedName>
        <fullName evidence="4">Probable alginate O-acetylase AlgI</fullName>
    </recommendedName>
    <alternativeName>
        <fullName evidence="12">Alginate biosynthesis protein AlgI</fullName>
    </alternativeName>
</protein>
<keyword evidence="11 13" id="KW-0012">Acyltransferase</keyword>
<accession>A0A1H1N2S8</accession>
<feature type="transmembrane region" description="Helical" evidence="14">
    <location>
        <begin position="443"/>
        <end position="461"/>
    </location>
</feature>
<dbReference type="EMBL" id="LT629750">
    <property type="protein sequence ID" value="SDR93217.1"/>
    <property type="molecule type" value="Genomic_DNA"/>
</dbReference>
<evidence type="ECO:0000256" key="9">
    <source>
        <dbReference type="ARBA" id="ARBA00022989"/>
    </source>
</evidence>
<dbReference type="InterPro" id="IPR004299">
    <property type="entry name" value="MBOAT_fam"/>
</dbReference>
<dbReference type="PIRSF" id="PIRSF500217">
    <property type="entry name" value="AlgI"/>
    <property type="match status" value="1"/>
</dbReference>
<dbReference type="InterPro" id="IPR028362">
    <property type="entry name" value="AlgI"/>
</dbReference>
<keyword evidence="7 14" id="KW-0812">Transmembrane</keyword>
<dbReference type="AlphaFoldDB" id="A0A1H1N2S8"/>
<evidence type="ECO:0000256" key="5">
    <source>
        <dbReference type="ARBA" id="ARBA00022475"/>
    </source>
</evidence>